<evidence type="ECO:0000256" key="8">
    <source>
        <dbReference type="SAM" id="SignalP"/>
    </source>
</evidence>
<dbReference type="GO" id="GO:0004181">
    <property type="term" value="F:metallocarboxypeptidase activity"/>
    <property type="evidence" value="ECO:0007669"/>
    <property type="project" value="InterPro"/>
</dbReference>
<dbReference type="PANTHER" id="PTHR11705:SF143">
    <property type="entry name" value="SLL0236 PROTEIN"/>
    <property type="match status" value="1"/>
</dbReference>
<dbReference type="EMBL" id="JAAAHW010006470">
    <property type="protein sequence ID" value="KAF9960279.1"/>
    <property type="molecule type" value="Genomic_DNA"/>
</dbReference>
<dbReference type="GO" id="GO:0008270">
    <property type="term" value="F:zinc ion binding"/>
    <property type="evidence" value="ECO:0007669"/>
    <property type="project" value="InterPro"/>
</dbReference>
<reference evidence="10" key="1">
    <citation type="journal article" date="2020" name="Fungal Divers.">
        <title>Resolving the Mortierellaceae phylogeny through synthesis of multi-gene phylogenetics and phylogenomics.</title>
        <authorList>
            <person name="Vandepol N."/>
            <person name="Liber J."/>
            <person name="Desiro A."/>
            <person name="Na H."/>
            <person name="Kennedy M."/>
            <person name="Barry K."/>
            <person name="Grigoriev I.V."/>
            <person name="Miller A.N."/>
            <person name="O'Donnell K."/>
            <person name="Stajich J.E."/>
            <person name="Bonito G."/>
        </authorList>
    </citation>
    <scope>NUCLEOTIDE SEQUENCE</scope>
    <source>
        <strain evidence="10">MES-2147</strain>
    </source>
</reference>
<evidence type="ECO:0000256" key="7">
    <source>
        <dbReference type="PROSITE-ProRule" id="PRU01379"/>
    </source>
</evidence>
<dbReference type="PROSITE" id="PS52035">
    <property type="entry name" value="PEPTIDASE_M14"/>
    <property type="match status" value="1"/>
</dbReference>
<comment type="similarity">
    <text evidence="2 7">Belongs to the peptidase M14 family.</text>
</comment>
<protein>
    <recommendedName>
        <fullName evidence="9">Peptidase M14 domain-containing protein</fullName>
    </recommendedName>
</protein>
<comment type="caution">
    <text evidence="7">Lacks conserved residue(s) required for the propagation of feature annotation.</text>
</comment>
<dbReference type="Gene3D" id="3.40.630.10">
    <property type="entry name" value="Zn peptidases"/>
    <property type="match status" value="1"/>
</dbReference>
<dbReference type="PANTHER" id="PTHR11705">
    <property type="entry name" value="PROTEASE FAMILY M14 CARBOXYPEPTIDASE A,B"/>
    <property type="match status" value="1"/>
</dbReference>
<dbReference type="AlphaFoldDB" id="A0A9P6J676"/>
<feature type="signal peptide" evidence="8">
    <location>
        <begin position="1"/>
        <end position="21"/>
    </location>
</feature>
<dbReference type="OrthoDB" id="3626597at2759"/>
<keyword evidence="6" id="KW-0482">Metalloprotease</keyword>
<gene>
    <name evidence="10" type="ORF">BGZ65_012547</name>
</gene>
<evidence type="ECO:0000256" key="1">
    <source>
        <dbReference type="ARBA" id="ARBA00001947"/>
    </source>
</evidence>
<evidence type="ECO:0000256" key="6">
    <source>
        <dbReference type="ARBA" id="ARBA00023049"/>
    </source>
</evidence>
<evidence type="ECO:0000313" key="10">
    <source>
        <dbReference type="EMBL" id="KAF9960279.1"/>
    </source>
</evidence>
<keyword evidence="8" id="KW-0732">Signal</keyword>
<keyword evidence="3" id="KW-0645">Protease</keyword>
<evidence type="ECO:0000256" key="4">
    <source>
        <dbReference type="ARBA" id="ARBA00022801"/>
    </source>
</evidence>
<dbReference type="Proteomes" id="UP000749646">
    <property type="component" value="Unassembled WGS sequence"/>
</dbReference>
<organism evidence="10 11">
    <name type="scientific">Modicella reniformis</name>
    <dbReference type="NCBI Taxonomy" id="1440133"/>
    <lineage>
        <taxon>Eukaryota</taxon>
        <taxon>Fungi</taxon>
        <taxon>Fungi incertae sedis</taxon>
        <taxon>Mucoromycota</taxon>
        <taxon>Mortierellomycotina</taxon>
        <taxon>Mortierellomycetes</taxon>
        <taxon>Mortierellales</taxon>
        <taxon>Mortierellaceae</taxon>
        <taxon>Modicella</taxon>
    </lineage>
</organism>
<comment type="cofactor">
    <cofactor evidence="1">
        <name>Zn(2+)</name>
        <dbReference type="ChEBI" id="CHEBI:29105"/>
    </cofactor>
</comment>
<feature type="domain" description="Peptidase M14" evidence="9">
    <location>
        <begin position="205"/>
        <end position="319"/>
    </location>
</feature>
<feature type="chain" id="PRO_5040480128" description="Peptidase M14 domain-containing protein" evidence="8">
    <location>
        <begin position="22"/>
        <end position="319"/>
    </location>
</feature>
<dbReference type="Pfam" id="PF00246">
    <property type="entry name" value="Peptidase_M14"/>
    <property type="match status" value="1"/>
</dbReference>
<dbReference type="SUPFAM" id="SSF53187">
    <property type="entry name" value="Zn-dependent exopeptidases"/>
    <property type="match status" value="1"/>
</dbReference>
<comment type="caution">
    <text evidence="10">The sequence shown here is derived from an EMBL/GenBank/DDBJ whole genome shotgun (WGS) entry which is preliminary data.</text>
</comment>
<evidence type="ECO:0000256" key="2">
    <source>
        <dbReference type="ARBA" id="ARBA00005988"/>
    </source>
</evidence>
<dbReference type="InterPro" id="IPR000834">
    <property type="entry name" value="Peptidase_M14"/>
</dbReference>
<evidence type="ECO:0000259" key="9">
    <source>
        <dbReference type="PROSITE" id="PS52035"/>
    </source>
</evidence>
<name>A0A9P6J676_9FUNG</name>
<evidence type="ECO:0000256" key="3">
    <source>
        <dbReference type="ARBA" id="ARBA00022670"/>
    </source>
</evidence>
<keyword evidence="5" id="KW-0862">Zinc</keyword>
<keyword evidence="4" id="KW-0378">Hydrolase</keyword>
<dbReference type="GO" id="GO:0006508">
    <property type="term" value="P:proteolysis"/>
    <property type="evidence" value="ECO:0007669"/>
    <property type="project" value="UniProtKB-KW"/>
</dbReference>
<evidence type="ECO:0000256" key="5">
    <source>
        <dbReference type="ARBA" id="ARBA00022833"/>
    </source>
</evidence>
<evidence type="ECO:0000313" key="11">
    <source>
        <dbReference type="Proteomes" id="UP000749646"/>
    </source>
</evidence>
<keyword evidence="11" id="KW-1185">Reference proteome</keyword>
<accession>A0A9P6J676</accession>
<dbReference type="GO" id="GO:0005615">
    <property type="term" value="C:extracellular space"/>
    <property type="evidence" value="ECO:0007669"/>
    <property type="project" value="TreeGrafter"/>
</dbReference>
<sequence length="319" mass="36841">MKFLSISVVLTLALVATHSSAQHCHVYEDNLVSMEDLRNVDISPNNNGAQVIFGKSRHGGKNRIELYDEPFGIKKVEYPRELKNHALVRFNVRKHHIQFPIPDQFASAAHHNPIESMLEHLDVWSRTRDSDLVLAHFTARQFELFEEAMRRKGVPEGEGDWQVVERDLQKVADEDANKIYMTSLELHLQSGSNLKGIDYDTWFKNFHKHDEIRAFFIQLAKDYPQLITFIPSIGKTIESRDIFAIRLTAKEDDGTIREKPQIWWQGLQHAREWAGGSTVQYLSHHFASNYGKNDEITAILHDTEFIIVPIMNVDGYDYS</sequence>
<proteinExistence type="inferred from homology"/>